<evidence type="ECO:0000256" key="1">
    <source>
        <dbReference type="ARBA" id="ARBA00022553"/>
    </source>
</evidence>
<comment type="caution">
    <text evidence="6">The sequence shown here is derived from an EMBL/GenBank/DDBJ whole genome shotgun (WGS) entry which is preliminary data.</text>
</comment>
<keyword evidence="1 3" id="KW-0597">Phosphoprotein</keyword>
<evidence type="ECO:0000259" key="4">
    <source>
        <dbReference type="PROSITE" id="PS50043"/>
    </source>
</evidence>
<dbReference type="RefSeq" id="WP_153236122.1">
    <property type="nucleotide sequence ID" value="NZ_WINI01000009.1"/>
</dbReference>
<sequence length="221" mass="23726">MRTFTIRVVIADDHPAFLLGVIQALAAAPTIELVGSAQDATSLIAVLKQTPCDVLITDYVMPKGEFSDGLAMLTYLGRHYPDLKIGVMTMMDNPVVLRTLLAQGVVCILSKADDPSCLIPAIHAAYSGGRYFSPIITRLMQTQEAPDSLPTLSQSEAEVVRLFVSGMTVNAIAAQQHRSKQTVSGHKTNAMRKLGIKNDAELFKYAIEIGLVPSSSAAAPQ</sequence>
<dbReference type="InterPro" id="IPR039420">
    <property type="entry name" value="WalR-like"/>
</dbReference>
<protein>
    <submittedName>
        <fullName evidence="6">Response regulator</fullName>
    </submittedName>
</protein>
<dbReference type="Proteomes" id="UP000451565">
    <property type="component" value="Unassembled WGS sequence"/>
</dbReference>
<dbReference type="EMBL" id="WINI01000009">
    <property type="protein sequence ID" value="MQR02508.1"/>
    <property type="molecule type" value="Genomic_DNA"/>
</dbReference>
<evidence type="ECO:0000313" key="6">
    <source>
        <dbReference type="EMBL" id="MQR02508.1"/>
    </source>
</evidence>
<dbReference type="Gene3D" id="1.10.10.10">
    <property type="entry name" value="Winged helix-like DNA-binding domain superfamily/Winged helix DNA-binding domain"/>
    <property type="match status" value="1"/>
</dbReference>
<dbReference type="PROSITE" id="PS50043">
    <property type="entry name" value="HTH_LUXR_2"/>
    <property type="match status" value="1"/>
</dbReference>
<evidence type="ECO:0000256" key="2">
    <source>
        <dbReference type="ARBA" id="ARBA00023125"/>
    </source>
</evidence>
<dbReference type="InterPro" id="IPR001789">
    <property type="entry name" value="Sig_transdc_resp-reg_receiver"/>
</dbReference>
<feature type="modified residue" description="4-aspartylphosphate" evidence="3">
    <location>
        <position position="58"/>
    </location>
</feature>
<gene>
    <name evidence="6" type="ORF">GEV47_17670</name>
</gene>
<evidence type="ECO:0000313" key="7">
    <source>
        <dbReference type="Proteomes" id="UP000451565"/>
    </source>
</evidence>
<organism evidence="6 7">
    <name type="scientific">Glaciimonas soli</name>
    <dbReference type="NCBI Taxonomy" id="2590999"/>
    <lineage>
        <taxon>Bacteria</taxon>
        <taxon>Pseudomonadati</taxon>
        <taxon>Pseudomonadota</taxon>
        <taxon>Betaproteobacteria</taxon>
        <taxon>Burkholderiales</taxon>
        <taxon>Oxalobacteraceae</taxon>
        <taxon>Glaciimonas</taxon>
    </lineage>
</organism>
<dbReference type="CDD" id="cd17535">
    <property type="entry name" value="REC_NarL-like"/>
    <property type="match status" value="1"/>
</dbReference>
<dbReference type="PANTHER" id="PTHR43214:SF17">
    <property type="entry name" value="TRANSCRIPTIONAL REGULATORY PROTEIN RCSB"/>
    <property type="match status" value="1"/>
</dbReference>
<proteinExistence type="predicted"/>
<dbReference type="SMART" id="SM00448">
    <property type="entry name" value="REC"/>
    <property type="match status" value="1"/>
</dbReference>
<dbReference type="InterPro" id="IPR058245">
    <property type="entry name" value="NreC/VraR/RcsB-like_REC"/>
</dbReference>
<keyword evidence="7" id="KW-1185">Reference proteome</keyword>
<dbReference type="InterPro" id="IPR000792">
    <property type="entry name" value="Tscrpt_reg_LuxR_C"/>
</dbReference>
<name>A0A843YYF8_9BURK</name>
<dbReference type="InterPro" id="IPR016032">
    <property type="entry name" value="Sig_transdc_resp-reg_C-effctor"/>
</dbReference>
<evidence type="ECO:0000256" key="3">
    <source>
        <dbReference type="PROSITE-ProRule" id="PRU00169"/>
    </source>
</evidence>
<dbReference type="Gene3D" id="3.40.50.2300">
    <property type="match status" value="1"/>
</dbReference>
<dbReference type="Pfam" id="PF00196">
    <property type="entry name" value="GerE"/>
    <property type="match status" value="1"/>
</dbReference>
<dbReference type="SUPFAM" id="SSF46894">
    <property type="entry name" value="C-terminal effector domain of the bipartite response regulators"/>
    <property type="match status" value="1"/>
</dbReference>
<dbReference type="PANTHER" id="PTHR43214">
    <property type="entry name" value="TWO-COMPONENT RESPONSE REGULATOR"/>
    <property type="match status" value="1"/>
</dbReference>
<feature type="domain" description="HTH luxR-type" evidence="4">
    <location>
        <begin position="145"/>
        <end position="210"/>
    </location>
</feature>
<dbReference type="SUPFAM" id="SSF52172">
    <property type="entry name" value="CheY-like"/>
    <property type="match status" value="1"/>
</dbReference>
<dbReference type="AlphaFoldDB" id="A0A843YYF8"/>
<dbReference type="OrthoDB" id="8585266at2"/>
<reference evidence="6 7" key="1">
    <citation type="submission" date="2019-10" db="EMBL/GenBank/DDBJ databases">
        <title>Glaciimonas soli sp. nov., a psychrophilic bacterium isolated from the forest soil of a high elevation mountain in Taiwan.</title>
        <authorList>
            <person name="Wang L.-T."/>
            <person name="Shieh W.Y."/>
        </authorList>
    </citation>
    <scope>NUCLEOTIDE SEQUENCE [LARGE SCALE GENOMIC DNA]</scope>
    <source>
        <strain evidence="6 7">GS1</strain>
    </source>
</reference>
<dbReference type="PRINTS" id="PR00038">
    <property type="entry name" value="HTHLUXR"/>
</dbReference>
<dbReference type="SMART" id="SM00421">
    <property type="entry name" value="HTH_LUXR"/>
    <property type="match status" value="1"/>
</dbReference>
<dbReference type="InterPro" id="IPR011006">
    <property type="entry name" value="CheY-like_superfamily"/>
</dbReference>
<dbReference type="CDD" id="cd06170">
    <property type="entry name" value="LuxR_C_like"/>
    <property type="match status" value="1"/>
</dbReference>
<dbReference type="GO" id="GO:0000160">
    <property type="term" value="P:phosphorelay signal transduction system"/>
    <property type="evidence" value="ECO:0007669"/>
    <property type="project" value="InterPro"/>
</dbReference>
<dbReference type="PROSITE" id="PS50110">
    <property type="entry name" value="RESPONSE_REGULATORY"/>
    <property type="match status" value="1"/>
</dbReference>
<dbReference type="Pfam" id="PF00072">
    <property type="entry name" value="Response_reg"/>
    <property type="match status" value="1"/>
</dbReference>
<keyword evidence="2" id="KW-0238">DNA-binding</keyword>
<dbReference type="InterPro" id="IPR036388">
    <property type="entry name" value="WH-like_DNA-bd_sf"/>
</dbReference>
<feature type="domain" description="Response regulatory" evidence="5">
    <location>
        <begin position="7"/>
        <end position="126"/>
    </location>
</feature>
<dbReference type="GO" id="GO:0003677">
    <property type="term" value="F:DNA binding"/>
    <property type="evidence" value="ECO:0007669"/>
    <property type="project" value="UniProtKB-KW"/>
</dbReference>
<evidence type="ECO:0000259" key="5">
    <source>
        <dbReference type="PROSITE" id="PS50110"/>
    </source>
</evidence>
<accession>A0A843YYF8</accession>
<dbReference type="GO" id="GO:0006355">
    <property type="term" value="P:regulation of DNA-templated transcription"/>
    <property type="evidence" value="ECO:0007669"/>
    <property type="project" value="InterPro"/>
</dbReference>